<organism evidence="1">
    <name type="scientific">marine metagenome</name>
    <dbReference type="NCBI Taxonomy" id="408172"/>
    <lineage>
        <taxon>unclassified sequences</taxon>
        <taxon>metagenomes</taxon>
        <taxon>ecological metagenomes</taxon>
    </lineage>
</organism>
<accession>A0A383BQC6</accession>
<feature type="non-terminal residue" evidence="1">
    <location>
        <position position="1"/>
    </location>
</feature>
<sequence length="245" mass="28946">DYPYFLPKLTSALTLLQARGPIPVEEIPNTLKQAKLCDGMTYKGLKKTCEIFNYPFDFKIVSRNKSELCVSRDSEADQIIDIATSVTRLFGFFHIDDVLEYLDQNKNLQYERHKLMRIFASDIFSPIKNGWFYRHTISKRSNRFNNTVRKMLFCCPLIEVSEIREGFMRVVKWRKSTRSSGIDQEWNWPIAPLKIMQIYFEQNQHYNAGYMDLIRRHEKEIRDIVVDEAGVTKEEFLTSFANRES</sequence>
<feature type="non-terminal residue" evidence="1">
    <location>
        <position position="245"/>
    </location>
</feature>
<name>A0A383BQC6_9ZZZZ</name>
<dbReference type="AlphaFoldDB" id="A0A383BQC6"/>
<gene>
    <name evidence="1" type="ORF">METZ01_LOCUS474978</name>
</gene>
<evidence type="ECO:0000313" key="1">
    <source>
        <dbReference type="EMBL" id="SVE22124.1"/>
    </source>
</evidence>
<reference evidence="1" key="1">
    <citation type="submission" date="2018-05" db="EMBL/GenBank/DDBJ databases">
        <authorList>
            <person name="Lanie J.A."/>
            <person name="Ng W.-L."/>
            <person name="Kazmierczak K.M."/>
            <person name="Andrzejewski T.M."/>
            <person name="Davidsen T.M."/>
            <person name="Wayne K.J."/>
            <person name="Tettelin H."/>
            <person name="Glass J.I."/>
            <person name="Rusch D."/>
            <person name="Podicherti R."/>
            <person name="Tsui H.-C.T."/>
            <person name="Winkler M.E."/>
        </authorList>
    </citation>
    <scope>NUCLEOTIDE SEQUENCE</scope>
</reference>
<proteinExistence type="predicted"/>
<dbReference type="EMBL" id="UINC01202361">
    <property type="protein sequence ID" value="SVE22124.1"/>
    <property type="molecule type" value="Genomic_DNA"/>
</dbReference>
<protein>
    <submittedName>
        <fullName evidence="1">Uncharacterized protein</fullName>
    </submittedName>
</protein>